<dbReference type="STRING" id="555875.SAMN04488124_1355"/>
<accession>A0A1I6GPF7</accession>
<dbReference type="Gene3D" id="2.60.40.420">
    <property type="entry name" value="Cupredoxins - blue copper proteins"/>
    <property type="match status" value="1"/>
</dbReference>
<dbReference type="GO" id="GO:0009055">
    <property type="term" value="F:electron transfer activity"/>
    <property type="evidence" value="ECO:0007669"/>
    <property type="project" value="InterPro"/>
</dbReference>
<evidence type="ECO:0000256" key="3">
    <source>
        <dbReference type="SAM" id="MobiDB-lite"/>
    </source>
</evidence>
<dbReference type="EMBL" id="FOYS01000002">
    <property type="protein sequence ID" value="SFR44070.1"/>
    <property type="molecule type" value="Genomic_DNA"/>
</dbReference>
<dbReference type="InterPro" id="IPR008972">
    <property type="entry name" value="Cupredoxin"/>
</dbReference>
<feature type="compositionally biased region" description="Pro residues" evidence="3">
    <location>
        <begin position="74"/>
        <end position="88"/>
    </location>
</feature>
<dbReference type="RefSeq" id="WP_089878273.1">
    <property type="nucleotide sequence ID" value="NZ_FOYS01000002.1"/>
</dbReference>
<dbReference type="PANTHER" id="PTHR36507">
    <property type="entry name" value="BLL1555 PROTEIN"/>
    <property type="match status" value="1"/>
</dbReference>
<dbReference type="PANTHER" id="PTHR36507:SF1">
    <property type="entry name" value="BLL1555 PROTEIN"/>
    <property type="match status" value="1"/>
</dbReference>
<dbReference type="InterPro" id="IPR000923">
    <property type="entry name" value="BlueCu_1"/>
</dbReference>
<dbReference type="Pfam" id="PF00127">
    <property type="entry name" value="Copper-bind"/>
    <property type="match status" value="1"/>
</dbReference>
<keyword evidence="2" id="KW-0186">Copper</keyword>
<dbReference type="SUPFAM" id="SSF49503">
    <property type="entry name" value="Cupredoxins"/>
    <property type="match status" value="1"/>
</dbReference>
<dbReference type="Proteomes" id="UP000243250">
    <property type="component" value="Unassembled WGS sequence"/>
</dbReference>
<feature type="region of interest" description="Disordered" evidence="3">
    <location>
        <begin position="29"/>
        <end position="107"/>
    </location>
</feature>
<dbReference type="PROSITE" id="PS51257">
    <property type="entry name" value="PROKAR_LIPOPROTEIN"/>
    <property type="match status" value="1"/>
</dbReference>
<reference evidence="6" key="1">
    <citation type="submission" date="2016-10" db="EMBL/GenBank/DDBJ databases">
        <authorList>
            <person name="Varghese N."/>
            <person name="Submissions S."/>
        </authorList>
    </citation>
    <scope>NUCLEOTIDE SEQUENCE [LARGE SCALE GENOMIC DNA]</scope>
    <source>
        <strain evidence="6">CGMCC 1.8711</strain>
    </source>
</reference>
<organism evidence="5 6">
    <name type="scientific">Halogeometricum limi</name>
    <dbReference type="NCBI Taxonomy" id="555875"/>
    <lineage>
        <taxon>Archaea</taxon>
        <taxon>Methanobacteriati</taxon>
        <taxon>Methanobacteriota</taxon>
        <taxon>Stenosarchaea group</taxon>
        <taxon>Halobacteria</taxon>
        <taxon>Halobacteriales</taxon>
        <taxon>Haloferacaceae</taxon>
        <taxon>Halogeometricum</taxon>
    </lineage>
</organism>
<proteinExistence type="predicted"/>
<dbReference type="OrthoDB" id="11836at2157"/>
<name>A0A1I6GPF7_9EURY</name>
<evidence type="ECO:0000256" key="1">
    <source>
        <dbReference type="ARBA" id="ARBA00022723"/>
    </source>
</evidence>
<feature type="compositionally biased region" description="Low complexity" evidence="3">
    <location>
        <begin position="31"/>
        <end position="73"/>
    </location>
</feature>
<gene>
    <name evidence="5" type="ORF">SAMN04488124_1355</name>
</gene>
<evidence type="ECO:0000256" key="2">
    <source>
        <dbReference type="ARBA" id="ARBA00023008"/>
    </source>
</evidence>
<protein>
    <submittedName>
        <fullName evidence="5">Plastocyanin</fullName>
    </submittedName>
</protein>
<evidence type="ECO:0000313" key="6">
    <source>
        <dbReference type="Proteomes" id="UP000243250"/>
    </source>
</evidence>
<keyword evidence="1" id="KW-0479">Metal-binding</keyword>
<keyword evidence="6" id="KW-1185">Reference proteome</keyword>
<dbReference type="InterPro" id="IPR052721">
    <property type="entry name" value="ET_Amicyanin"/>
</dbReference>
<evidence type="ECO:0000313" key="5">
    <source>
        <dbReference type="EMBL" id="SFR44070.1"/>
    </source>
</evidence>
<evidence type="ECO:0000259" key="4">
    <source>
        <dbReference type="Pfam" id="PF00127"/>
    </source>
</evidence>
<feature type="domain" description="Blue (type 1) copper" evidence="4">
    <location>
        <begin position="102"/>
        <end position="180"/>
    </location>
</feature>
<dbReference type="AlphaFoldDB" id="A0A1I6GPF7"/>
<sequence length="192" mass="20369">MDSTRRHVLELGVGLVSAVGLAGCLGSGDDAATTEPTETGTTAEATPTAEETPPTTATAEPTPPTTATAEPTPTASPTPEPTTSPTPEPSGESETVTLRNSRFRPHRLSVATGTAVEWRNEDGYPHNVKSTRFNDSAAEWSYFSKNFDEGESVRHRFDEPGAYEYFCTIHGTAMCGVVVVGDVDYDGTLPCE</sequence>
<dbReference type="GO" id="GO:0005507">
    <property type="term" value="F:copper ion binding"/>
    <property type="evidence" value="ECO:0007669"/>
    <property type="project" value="InterPro"/>
</dbReference>